<feature type="transmembrane region" description="Helical" evidence="1">
    <location>
        <begin position="93"/>
        <end position="108"/>
    </location>
</feature>
<feature type="transmembrane region" description="Helical" evidence="1">
    <location>
        <begin position="120"/>
        <end position="142"/>
    </location>
</feature>
<keyword evidence="1" id="KW-0472">Membrane</keyword>
<organism evidence="2 3">
    <name type="scientific">Rhizobium loti</name>
    <name type="common">Mesorhizobium loti</name>
    <dbReference type="NCBI Taxonomy" id="381"/>
    <lineage>
        <taxon>Bacteria</taxon>
        <taxon>Pseudomonadati</taxon>
        <taxon>Pseudomonadota</taxon>
        <taxon>Alphaproteobacteria</taxon>
        <taxon>Hyphomicrobiales</taxon>
        <taxon>Phyllobacteriaceae</taxon>
        <taxon>Mesorhizobium</taxon>
    </lineage>
</organism>
<feature type="transmembrane region" description="Helical" evidence="1">
    <location>
        <begin position="396"/>
        <end position="416"/>
    </location>
</feature>
<dbReference type="GO" id="GO:0016874">
    <property type="term" value="F:ligase activity"/>
    <property type="evidence" value="ECO:0007669"/>
    <property type="project" value="UniProtKB-KW"/>
</dbReference>
<keyword evidence="2" id="KW-0436">Ligase</keyword>
<dbReference type="Proteomes" id="UP000245631">
    <property type="component" value="Unassembled WGS sequence"/>
</dbReference>
<sequence length="435" mass="47454">MVIRNVLLACGVVMSYATQLTVPIVHTGYGETFLVLWILLSIGRILGGGRMEASPVFAKLAGFWALMALALGLGIIVGYLTTVLYLSPLLHDLLAYLLLASVTCLAAAEPDAARHLRDCAWWVVAIANVGLAIQVALGWGWISQSGVNPWYWDRFCGWSDNPNQLALYCALFGPLALHLATTATNRWGRFLGLCGLILPFYVGRLTKSDTYLYTTILTGLMFLGLRTRTWLKTGGGNSNLSRQIGLLFIIGLLPLAMAMTPYVVTGFDSAEAFAKSLTKDKGGQATEDTMALRLYLWSEAVDKGLRSGSLGLGPGPHMERPPVSNQQFLPHPFEAHSTFLDLYSQGGFIAVLALMWIVVSSAISAWRAKFDALLALLGSIIIFSIPHLIIRHPIMWFALMICLFAGSPRITAAARISRDGLYVGKRARILHVAQE</sequence>
<dbReference type="PANTHER" id="PTHR37422">
    <property type="entry name" value="TEICHURONIC ACID BIOSYNTHESIS PROTEIN TUAE"/>
    <property type="match status" value="1"/>
</dbReference>
<feature type="transmembrane region" description="Helical" evidence="1">
    <location>
        <begin position="187"/>
        <end position="205"/>
    </location>
</feature>
<keyword evidence="1" id="KW-1133">Transmembrane helix</keyword>
<keyword evidence="1" id="KW-0812">Transmembrane</keyword>
<dbReference type="RefSeq" id="WP_109670899.1">
    <property type="nucleotide sequence ID" value="NZ_QGGH01000013.1"/>
</dbReference>
<accession>A0A8E3B226</accession>
<evidence type="ECO:0000313" key="2">
    <source>
        <dbReference type="EMBL" id="PWJ87930.1"/>
    </source>
</evidence>
<comment type="caution">
    <text evidence="2">The sequence shown here is derived from an EMBL/GenBank/DDBJ whole genome shotgun (WGS) entry which is preliminary data.</text>
</comment>
<feature type="transmembrane region" description="Helical" evidence="1">
    <location>
        <begin position="243"/>
        <end position="264"/>
    </location>
</feature>
<evidence type="ECO:0000313" key="3">
    <source>
        <dbReference type="Proteomes" id="UP000245631"/>
    </source>
</evidence>
<dbReference type="AlphaFoldDB" id="A0A8E3B226"/>
<feature type="transmembrane region" description="Helical" evidence="1">
    <location>
        <begin position="211"/>
        <end position="231"/>
    </location>
</feature>
<reference evidence="2 3" key="1">
    <citation type="submission" date="2018-05" db="EMBL/GenBank/DDBJ databases">
        <title>Genomic Encyclopedia of Type Strains, Phase IV (KMG-IV): sequencing the most valuable type-strain genomes for metagenomic binning, comparative biology and taxonomic classification.</title>
        <authorList>
            <person name="Goeker M."/>
        </authorList>
    </citation>
    <scope>NUCLEOTIDE SEQUENCE [LARGE SCALE GENOMIC DNA]</scope>
    <source>
        <strain evidence="2 3">DSM 2626</strain>
    </source>
</reference>
<gene>
    <name evidence="2" type="ORF">C8D77_11319</name>
</gene>
<feature type="transmembrane region" description="Helical" evidence="1">
    <location>
        <begin position="370"/>
        <end position="390"/>
    </location>
</feature>
<dbReference type="PANTHER" id="PTHR37422:SF13">
    <property type="entry name" value="LIPOPOLYSACCHARIDE BIOSYNTHESIS PROTEIN PA4999-RELATED"/>
    <property type="match status" value="1"/>
</dbReference>
<proteinExistence type="predicted"/>
<name>A0A8E3B226_RHILI</name>
<feature type="transmembrane region" description="Helical" evidence="1">
    <location>
        <begin position="162"/>
        <end position="180"/>
    </location>
</feature>
<dbReference type="EMBL" id="QGGH01000013">
    <property type="protein sequence ID" value="PWJ87930.1"/>
    <property type="molecule type" value="Genomic_DNA"/>
</dbReference>
<dbReference type="InterPro" id="IPR051533">
    <property type="entry name" value="WaaL-like"/>
</dbReference>
<feature type="transmembrane region" description="Helical" evidence="1">
    <location>
        <begin position="33"/>
        <end position="51"/>
    </location>
</feature>
<protein>
    <submittedName>
        <fullName evidence="2">O-antigen ligase-like membrane protein</fullName>
    </submittedName>
</protein>
<feature type="transmembrane region" description="Helical" evidence="1">
    <location>
        <begin position="342"/>
        <end position="363"/>
    </location>
</feature>
<evidence type="ECO:0000256" key="1">
    <source>
        <dbReference type="SAM" id="Phobius"/>
    </source>
</evidence>
<feature type="transmembrane region" description="Helical" evidence="1">
    <location>
        <begin position="63"/>
        <end position="87"/>
    </location>
</feature>
<dbReference type="GeneID" id="61055131"/>